<dbReference type="STRING" id="70346.F897_01327"/>
<dbReference type="HOGENOM" id="CLU_067316_1_1_6"/>
<comment type="caution">
    <text evidence="1">The sequence shown here is derived from an EMBL/GenBank/DDBJ whole genome shotgun (WGS) entry which is preliminary data.</text>
</comment>
<dbReference type="AlphaFoldDB" id="N9MLV1"/>
<dbReference type="EMBL" id="APRS01000009">
    <property type="protein sequence ID" value="ENX09534.1"/>
    <property type="molecule type" value="Genomic_DNA"/>
</dbReference>
<evidence type="ECO:0000313" key="1">
    <source>
        <dbReference type="EMBL" id="ENX09534.1"/>
    </source>
</evidence>
<dbReference type="Proteomes" id="UP000013101">
    <property type="component" value="Unassembled WGS sequence"/>
</dbReference>
<dbReference type="OrthoDB" id="3181392at2"/>
<evidence type="ECO:0000313" key="2">
    <source>
        <dbReference type="Proteomes" id="UP000013101"/>
    </source>
</evidence>
<organism evidence="1 2">
    <name type="scientific">Acinetobacter variabilis</name>
    <dbReference type="NCBI Taxonomy" id="70346"/>
    <lineage>
        <taxon>Bacteria</taxon>
        <taxon>Pseudomonadati</taxon>
        <taxon>Pseudomonadota</taxon>
        <taxon>Gammaproteobacteria</taxon>
        <taxon>Moraxellales</taxon>
        <taxon>Moraxellaceae</taxon>
        <taxon>Acinetobacter</taxon>
    </lineage>
</organism>
<dbReference type="InterPro" id="IPR045738">
    <property type="entry name" value="DUF6088"/>
</dbReference>
<accession>N9MLV1</accession>
<dbReference type="Pfam" id="PF19570">
    <property type="entry name" value="DUF6088"/>
    <property type="match status" value="1"/>
</dbReference>
<gene>
    <name evidence="1" type="ORF">F897_01327</name>
</gene>
<proteinExistence type="predicted"/>
<name>N9MLV1_9GAMM</name>
<protein>
    <submittedName>
        <fullName evidence="1">Uncharacterized protein</fullName>
    </submittedName>
</protein>
<sequence>MKFSKDKIVIDEYKKIEEGKVFSALDFSVHVNDKKLQWILRDYIKNGDSLILFPKVYYKTKKNRMIPNRILTPDIQNTLKVLSRRTGEMFQEHGGISANYLGLSTQVPQIEVFYTNRNSREFLFFDCTVRLIKTRCLDVFQYPHERVGWAVSALYFLGPKVVDVKMINKLKESLGEEDFQTFLRAKKPSWINKLIDES</sequence>
<dbReference type="RefSeq" id="WP_005234369.1">
    <property type="nucleotide sequence ID" value="NZ_CP083658.1"/>
</dbReference>
<dbReference type="PATRIC" id="fig|1217693.3.peg.1278"/>
<reference evidence="1 2" key="1">
    <citation type="submission" date="2013-02" db="EMBL/GenBank/DDBJ databases">
        <title>The Genome Sequence of Acinetobacter sp. NIPH 2171.</title>
        <authorList>
            <consortium name="The Broad Institute Genome Sequencing Platform"/>
            <consortium name="The Broad Institute Genome Sequencing Center for Infectious Disease"/>
            <person name="Cerqueira G."/>
            <person name="Feldgarden M."/>
            <person name="Courvalin P."/>
            <person name="Perichon B."/>
            <person name="Grillot-Courvalin C."/>
            <person name="Clermont D."/>
            <person name="Rocha E."/>
            <person name="Yoon E.-J."/>
            <person name="Nemec A."/>
            <person name="Walker B."/>
            <person name="Young S.K."/>
            <person name="Zeng Q."/>
            <person name="Gargeya S."/>
            <person name="Fitzgerald M."/>
            <person name="Haas B."/>
            <person name="Abouelleil A."/>
            <person name="Alvarado L."/>
            <person name="Arachchi H.M."/>
            <person name="Berlin A.M."/>
            <person name="Chapman S.B."/>
            <person name="Dewar J."/>
            <person name="Goldberg J."/>
            <person name="Griggs A."/>
            <person name="Gujja S."/>
            <person name="Hansen M."/>
            <person name="Howarth C."/>
            <person name="Imamovic A."/>
            <person name="Larimer J."/>
            <person name="McCowan C."/>
            <person name="Murphy C."/>
            <person name="Neiman D."/>
            <person name="Pearson M."/>
            <person name="Priest M."/>
            <person name="Roberts A."/>
            <person name="Saif S."/>
            <person name="Shea T."/>
            <person name="Sisk P."/>
            <person name="Sykes S."/>
            <person name="Wortman J."/>
            <person name="Nusbaum C."/>
            <person name="Birren B."/>
        </authorList>
    </citation>
    <scope>NUCLEOTIDE SEQUENCE [LARGE SCALE GENOMIC DNA]</scope>
    <source>
        <strain evidence="1 2">NIPH 2171</strain>
    </source>
</reference>